<keyword evidence="11" id="KW-1185">Reference proteome</keyword>
<evidence type="ECO:0000256" key="4">
    <source>
        <dbReference type="ARBA" id="ARBA00022723"/>
    </source>
</evidence>
<dbReference type="InterPro" id="IPR017900">
    <property type="entry name" value="4Fe4S_Fe_S_CS"/>
</dbReference>
<keyword evidence="8" id="KW-0411">Iron-sulfur</keyword>
<sequence>MNSTFIKEYAAQLGLTCTGIAPAHLPEPAIAAPVCPLASGYGPERYDLTGLLPGCQAAVVVLFPYSLPEVKPANLSLYCQLPDYHLIVPAYLEKIAARLAGLGGTQRAIADTSPLTERLLAVQAGLGFVGDNQCLIHPVYGSYCFIGAVLTTLPLDPDAPNQGECLHCGACYRHCPGACLSKDGYVYERCKSYVTQKKGDLSPEECAIIRQTPLIFGCDECQRVCPHNAAVPETPIAEFHQSRLPFLTEADLEGLTNKQFRSAYGTYPFAWRGKKILLRNLDITQGK</sequence>
<keyword evidence="3" id="KW-0819">tRNA processing</keyword>
<proteinExistence type="predicted"/>
<dbReference type="PANTHER" id="PTHR30002:SF4">
    <property type="entry name" value="EPOXYQUEUOSINE REDUCTASE"/>
    <property type="match status" value="1"/>
</dbReference>
<name>A0ABR6VIE2_9FIRM</name>
<evidence type="ECO:0000256" key="8">
    <source>
        <dbReference type="ARBA" id="ARBA00023014"/>
    </source>
</evidence>
<keyword evidence="5" id="KW-0671">Queuosine biosynthesis</keyword>
<reference evidence="10 11" key="1">
    <citation type="submission" date="2020-08" db="EMBL/GenBank/DDBJ databases">
        <authorList>
            <person name="Liu C."/>
            <person name="Sun Q."/>
        </authorList>
    </citation>
    <scope>NUCLEOTIDE SEQUENCE [LARGE SCALE GENOMIC DNA]</scope>
    <source>
        <strain evidence="10 11">NSJ-59</strain>
    </source>
</reference>
<dbReference type="PROSITE" id="PS00198">
    <property type="entry name" value="4FE4S_FER_1"/>
    <property type="match status" value="1"/>
</dbReference>
<dbReference type="Gene3D" id="3.30.70.20">
    <property type="match status" value="1"/>
</dbReference>
<gene>
    <name evidence="10" type="ORF">H8J70_07350</name>
</gene>
<keyword evidence="4" id="KW-0479">Metal-binding</keyword>
<evidence type="ECO:0000256" key="7">
    <source>
        <dbReference type="ARBA" id="ARBA00023004"/>
    </source>
</evidence>
<evidence type="ECO:0000256" key="2">
    <source>
        <dbReference type="ARBA" id="ARBA00022490"/>
    </source>
</evidence>
<dbReference type="Pfam" id="PF13484">
    <property type="entry name" value="Fer4_16"/>
    <property type="match status" value="1"/>
</dbReference>
<dbReference type="InterPro" id="IPR017896">
    <property type="entry name" value="4Fe4S_Fe-S-bd"/>
</dbReference>
<dbReference type="PROSITE" id="PS51379">
    <property type="entry name" value="4FE4S_FER_2"/>
    <property type="match status" value="1"/>
</dbReference>
<dbReference type="SUPFAM" id="SSF54862">
    <property type="entry name" value="4Fe-4S ferredoxins"/>
    <property type="match status" value="1"/>
</dbReference>
<evidence type="ECO:0000256" key="6">
    <source>
        <dbReference type="ARBA" id="ARBA00023002"/>
    </source>
</evidence>
<keyword evidence="1" id="KW-0004">4Fe-4S</keyword>
<dbReference type="InterPro" id="IPR013542">
    <property type="entry name" value="QueG_DUF1730"/>
</dbReference>
<dbReference type="RefSeq" id="WP_186503219.1">
    <property type="nucleotide sequence ID" value="NZ_JACOGK010000019.1"/>
</dbReference>
<dbReference type="InterPro" id="IPR004453">
    <property type="entry name" value="QueG"/>
</dbReference>
<evidence type="ECO:0000313" key="10">
    <source>
        <dbReference type="EMBL" id="MBC3537063.1"/>
    </source>
</evidence>
<dbReference type="EMBL" id="JACOGK010000019">
    <property type="protein sequence ID" value="MBC3537063.1"/>
    <property type="molecule type" value="Genomic_DNA"/>
</dbReference>
<protein>
    <submittedName>
        <fullName evidence="10">DUF1730 domain-containing protein</fullName>
    </submittedName>
</protein>
<organism evidence="10 11">
    <name type="scientific">Megasphaera hominis</name>
    <dbReference type="NCBI Taxonomy" id="159836"/>
    <lineage>
        <taxon>Bacteria</taxon>
        <taxon>Bacillati</taxon>
        <taxon>Bacillota</taxon>
        <taxon>Negativicutes</taxon>
        <taxon>Veillonellales</taxon>
        <taxon>Veillonellaceae</taxon>
        <taxon>Megasphaera</taxon>
    </lineage>
</organism>
<dbReference type="Pfam" id="PF08331">
    <property type="entry name" value="QueG_DUF1730"/>
    <property type="match status" value="1"/>
</dbReference>
<feature type="domain" description="4Fe-4S ferredoxin-type" evidence="9">
    <location>
        <begin position="156"/>
        <end position="185"/>
    </location>
</feature>
<dbReference type="PANTHER" id="PTHR30002">
    <property type="entry name" value="EPOXYQUEUOSINE REDUCTASE"/>
    <property type="match status" value="1"/>
</dbReference>
<dbReference type="Proteomes" id="UP000606870">
    <property type="component" value="Unassembled WGS sequence"/>
</dbReference>
<comment type="caution">
    <text evidence="10">The sequence shown here is derived from an EMBL/GenBank/DDBJ whole genome shotgun (WGS) entry which is preliminary data.</text>
</comment>
<keyword evidence="2" id="KW-0963">Cytoplasm</keyword>
<evidence type="ECO:0000256" key="3">
    <source>
        <dbReference type="ARBA" id="ARBA00022694"/>
    </source>
</evidence>
<keyword evidence="7" id="KW-0408">Iron</keyword>
<keyword evidence="6" id="KW-0560">Oxidoreductase</keyword>
<evidence type="ECO:0000313" key="11">
    <source>
        <dbReference type="Proteomes" id="UP000606870"/>
    </source>
</evidence>
<evidence type="ECO:0000256" key="5">
    <source>
        <dbReference type="ARBA" id="ARBA00022785"/>
    </source>
</evidence>
<accession>A0ABR6VIE2</accession>
<evidence type="ECO:0000259" key="9">
    <source>
        <dbReference type="PROSITE" id="PS51379"/>
    </source>
</evidence>
<evidence type="ECO:0000256" key="1">
    <source>
        <dbReference type="ARBA" id="ARBA00022485"/>
    </source>
</evidence>